<accession>A0A1G1YD36</accession>
<name>A0A1G1YD36_9BACT</name>
<dbReference type="Gene3D" id="3.90.79.10">
    <property type="entry name" value="Nucleoside Triphosphate Pyrophosphohydrolase"/>
    <property type="match status" value="1"/>
</dbReference>
<gene>
    <name evidence="2" type="ORF">A3J65_04535</name>
</gene>
<dbReference type="EMBL" id="MHIK01000064">
    <property type="protein sequence ID" value="OGY50268.1"/>
    <property type="molecule type" value="Genomic_DNA"/>
</dbReference>
<evidence type="ECO:0000313" key="2">
    <source>
        <dbReference type="EMBL" id="OGY50268.1"/>
    </source>
</evidence>
<proteinExistence type="predicted"/>
<dbReference type="InterPro" id="IPR000086">
    <property type="entry name" value="NUDIX_hydrolase_dom"/>
</dbReference>
<evidence type="ECO:0000313" key="3">
    <source>
        <dbReference type="Proteomes" id="UP000178501"/>
    </source>
</evidence>
<sequence length="184" mass="20877">MNQEERQRRDIEIAKTTAVSHLKLVPRDQSLGTPLFEAIMRLSVGVAVEAVLLRENGGKLEVYLTKRAADDPAYPGQYHCPGSYMRPGESYADVFERLNEREFKTRITKGRLVGIHNNTNEERGHTQSHIFLVEVESEPQAKNGGWFSVNNLPEETVCHHVWPIIPTACEACHEYKIDFSLSES</sequence>
<dbReference type="Pfam" id="PF00293">
    <property type="entry name" value="NUDIX"/>
    <property type="match status" value="1"/>
</dbReference>
<reference evidence="2 3" key="1">
    <citation type="journal article" date="2016" name="Nat. Commun.">
        <title>Thousands of microbial genomes shed light on interconnected biogeochemical processes in an aquifer system.</title>
        <authorList>
            <person name="Anantharaman K."/>
            <person name="Brown C.T."/>
            <person name="Hug L.A."/>
            <person name="Sharon I."/>
            <person name="Castelle C.J."/>
            <person name="Probst A.J."/>
            <person name="Thomas B.C."/>
            <person name="Singh A."/>
            <person name="Wilkins M.J."/>
            <person name="Karaoz U."/>
            <person name="Brodie E.L."/>
            <person name="Williams K.H."/>
            <person name="Hubbard S.S."/>
            <person name="Banfield J.F."/>
        </authorList>
    </citation>
    <scope>NUCLEOTIDE SEQUENCE [LARGE SCALE GENOMIC DNA]</scope>
</reference>
<dbReference type="AlphaFoldDB" id="A0A1G1YD36"/>
<dbReference type="Proteomes" id="UP000178501">
    <property type="component" value="Unassembled WGS sequence"/>
</dbReference>
<dbReference type="InterPro" id="IPR015797">
    <property type="entry name" value="NUDIX_hydrolase-like_dom_sf"/>
</dbReference>
<feature type="domain" description="Nudix hydrolase" evidence="1">
    <location>
        <begin position="46"/>
        <end position="155"/>
    </location>
</feature>
<evidence type="ECO:0000259" key="1">
    <source>
        <dbReference type="Pfam" id="PF00293"/>
    </source>
</evidence>
<dbReference type="SUPFAM" id="SSF55811">
    <property type="entry name" value="Nudix"/>
    <property type="match status" value="1"/>
</dbReference>
<comment type="caution">
    <text evidence="2">The sequence shown here is derived from an EMBL/GenBank/DDBJ whole genome shotgun (WGS) entry which is preliminary data.</text>
</comment>
<protein>
    <recommendedName>
        <fullName evidence="1">Nudix hydrolase domain-containing protein</fullName>
    </recommendedName>
</protein>
<organism evidence="2 3">
    <name type="scientific">Candidatus Buchananbacteria bacterium RIFCSPHIGHO2_02_FULL_45_11b</name>
    <dbReference type="NCBI Taxonomy" id="1797541"/>
    <lineage>
        <taxon>Bacteria</taxon>
        <taxon>Candidatus Buchananiibacteriota</taxon>
    </lineage>
</organism>